<gene>
    <name evidence="2" type="ORF">KIPB_000229</name>
</gene>
<reference evidence="2 3" key="1">
    <citation type="journal article" date="2018" name="PLoS ONE">
        <title>The draft genome of Kipferlia bialata reveals reductive genome evolution in fornicate parasites.</title>
        <authorList>
            <person name="Tanifuji G."/>
            <person name="Takabayashi S."/>
            <person name="Kume K."/>
            <person name="Takagi M."/>
            <person name="Nakayama T."/>
            <person name="Kamikawa R."/>
            <person name="Inagaki Y."/>
            <person name="Hashimoto T."/>
        </authorList>
    </citation>
    <scope>NUCLEOTIDE SEQUENCE [LARGE SCALE GENOMIC DNA]</scope>
    <source>
        <strain evidence="2">NY0173</strain>
    </source>
</reference>
<protein>
    <recommendedName>
        <fullName evidence="1">Lipid-binding serum glycoprotein C-terminal domain-containing protein</fullName>
    </recommendedName>
</protein>
<dbReference type="PANTHER" id="PTHR10504:SF131">
    <property type="entry name" value="BPI2 DOMAIN-CONTAINING PROTEIN"/>
    <property type="match status" value="1"/>
</dbReference>
<proteinExistence type="predicted"/>
<feature type="domain" description="Lipid-binding serum glycoprotein C-terminal" evidence="1">
    <location>
        <begin position="313"/>
        <end position="398"/>
    </location>
</feature>
<name>A0A9K3CNY0_9EUKA</name>
<dbReference type="Proteomes" id="UP000265618">
    <property type="component" value="Unassembled WGS sequence"/>
</dbReference>
<organism evidence="2 3">
    <name type="scientific">Kipferlia bialata</name>
    <dbReference type="NCBI Taxonomy" id="797122"/>
    <lineage>
        <taxon>Eukaryota</taxon>
        <taxon>Metamonada</taxon>
        <taxon>Carpediemonas-like organisms</taxon>
        <taxon>Kipferlia</taxon>
    </lineage>
</organism>
<dbReference type="Pfam" id="PF02886">
    <property type="entry name" value="LBP_BPI_CETP_C"/>
    <property type="match status" value="1"/>
</dbReference>
<evidence type="ECO:0000259" key="1">
    <source>
        <dbReference type="Pfam" id="PF02886"/>
    </source>
</evidence>
<dbReference type="AlphaFoldDB" id="A0A9K3CNY0"/>
<dbReference type="InterPro" id="IPR032942">
    <property type="entry name" value="BPI/LBP/Plunc"/>
</dbReference>
<comment type="caution">
    <text evidence="2">The sequence shown here is derived from an EMBL/GenBank/DDBJ whole genome shotgun (WGS) entry which is preliminary data.</text>
</comment>
<evidence type="ECO:0000313" key="2">
    <source>
        <dbReference type="EMBL" id="GIQ79568.1"/>
    </source>
</evidence>
<dbReference type="Gene3D" id="3.15.10.10">
    <property type="entry name" value="Bactericidal permeability-increasing protein, domain 1"/>
    <property type="match status" value="1"/>
</dbReference>
<dbReference type="PANTHER" id="PTHR10504">
    <property type="entry name" value="BACTERICIDAL PERMEABILITY-INCREASING BPI PROTEIN-RELATED"/>
    <property type="match status" value="1"/>
</dbReference>
<dbReference type="SUPFAM" id="SSF55394">
    <property type="entry name" value="Bactericidal permeability-increasing protein, BPI"/>
    <property type="match status" value="2"/>
</dbReference>
<accession>A0A9K3CNY0</accession>
<dbReference type="InterPro" id="IPR001124">
    <property type="entry name" value="Lipid-bd_serum_glycop_C"/>
</dbReference>
<sequence length="522" mass="57206">MVLSALGSPLYDVPVVEAESLGSWGKERERDGETEPCHVDGPLPTVSDIGSILTFTEDGLNRFFSLAVKYVMTYAVGQTLPDITGEDNLLVADMSYALTQMTVTDIQYDAFSAETVPETQTGVPEMLLDVEGLSVYMSFAWEVVDTFWPYPSAEGTGTISVRLSQTDMRAYMSVNQYDNFNVNLDQFDLTIEDIDLTLVGDGALFNEIFDVFKGVIIDVLNLYLPDALYEVVETVMESLDSLNCGIAGVGSGFIVDIRVPPGMLSTSDSTFTMPEIGTIWSPSHRGILPHRTPVPMPSLIGNADYQQLTSPVVIESMFNAHAQQGYLEATVTPSSVPSTFQPLMTTSYYKSSVPQLYEDYPDQPLSVSIPYTPETPGYTYPEVDILPSGLKVSFSGPISVGIEGGPQDLVMFNATYTFAAHAVYNSNVWVDMDMSLYGVEYASRQGGVYEAPEGDMLIQQALMVLGAYGIAPWVQDSLHTHGGLYMYNFQIDYATVVFKYDPAYLGVMGTIPSMPTDSSRHQ</sequence>
<evidence type="ECO:0000313" key="3">
    <source>
        <dbReference type="Proteomes" id="UP000265618"/>
    </source>
</evidence>
<keyword evidence="3" id="KW-1185">Reference proteome</keyword>
<dbReference type="Gene3D" id="3.15.20.10">
    <property type="entry name" value="Bactericidal permeability-increasing protein, domain 2"/>
    <property type="match status" value="1"/>
</dbReference>
<dbReference type="GO" id="GO:0008289">
    <property type="term" value="F:lipid binding"/>
    <property type="evidence" value="ECO:0007669"/>
    <property type="project" value="InterPro"/>
</dbReference>
<dbReference type="EMBL" id="BDIP01000022">
    <property type="protein sequence ID" value="GIQ79568.1"/>
    <property type="molecule type" value="Genomic_DNA"/>
</dbReference>
<dbReference type="OrthoDB" id="10255543at2759"/>
<dbReference type="InterPro" id="IPR017943">
    <property type="entry name" value="Bactericidal_perm-incr_a/b_dom"/>
</dbReference>